<dbReference type="GeneID" id="115459431"/>
<keyword evidence="4" id="KW-1015">Disulfide bond</keyword>
<dbReference type="SMART" id="SM00643">
    <property type="entry name" value="C345C"/>
    <property type="match status" value="1"/>
</dbReference>
<dbReference type="PROSITE" id="PS00477">
    <property type="entry name" value="ALPHA_2_MACROGLOBULIN"/>
    <property type="match status" value="1"/>
</dbReference>
<dbReference type="Pfam" id="PF17790">
    <property type="entry name" value="MG1"/>
    <property type="match status" value="1"/>
</dbReference>
<dbReference type="PROSITE" id="PS01178">
    <property type="entry name" value="ANAPHYLATOXIN_2"/>
    <property type="match status" value="1"/>
</dbReference>
<dbReference type="InterPro" id="IPR041555">
    <property type="entry name" value="MG3"/>
</dbReference>
<dbReference type="CDD" id="cd00017">
    <property type="entry name" value="ANATO"/>
    <property type="match status" value="1"/>
</dbReference>
<dbReference type="FunCoup" id="A0A6P7X3J2">
    <property type="interactions" value="588"/>
</dbReference>
<dbReference type="SMART" id="SM01360">
    <property type="entry name" value="A2M"/>
    <property type="match status" value="1"/>
</dbReference>
<keyword evidence="2" id="KW-0964">Secreted</keyword>
<keyword evidence="5" id="KW-0732">Signal</keyword>
<dbReference type="InterPro" id="IPR041425">
    <property type="entry name" value="C3/4/5_MG1"/>
</dbReference>
<name>A0A6P7X3J2_9AMPH</name>
<dbReference type="FunFam" id="6.20.50.160:FF:000001">
    <property type="entry name" value="Complement component 4"/>
    <property type="match status" value="1"/>
</dbReference>
<dbReference type="Pfam" id="PF07703">
    <property type="entry name" value="A2M_BRD"/>
    <property type="match status" value="1"/>
</dbReference>
<dbReference type="InterPro" id="IPR047565">
    <property type="entry name" value="Alpha-macroglob_thiol-ester_cl"/>
</dbReference>
<dbReference type="InterPro" id="IPR018081">
    <property type="entry name" value="Anaphylatoxin_comp_syst"/>
</dbReference>
<dbReference type="Gene3D" id="2.20.130.20">
    <property type="match status" value="1"/>
</dbReference>
<dbReference type="GO" id="GO:0006956">
    <property type="term" value="P:complement activation"/>
    <property type="evidence" value="ECO:0007669"/>
    <property type="project" value="TreeGrafter"/>
</dbReference>
<dbReference type="InterPro" id="IPR008930">
    <property type="entry name" value="Terpenoid_cyclase/PrenylTrfase"/>
</dbReference>
<dbReference type="InterPro" id="IPR009048">
    <property type="entry name" value="A-macroglobulin_rcpt-bd"/>
</dbReference>
<evidence type="ECO:0000256" key="5">
    <source>
        <dbReference type="SAM" id="SignalP"/>
    </source>
</evidence>
<protein>
    <submittedName>
        <fullName evidence="9">Complement C4-like</fullName>
    </submittedName>
</protein>
<dbReference type="FunFam" id="2.60.40.1940:FF:000001">
    <property type="entry name" value="Complement component C3"/>
    <property type="match status" value="1"/>
</dbReference>
<evidence type="ECO:0000259" key="7">
    <source>
        <dbReference type="PROSITE" id="PS50189"/>
    </source>
</evidence>
<dbReference type="Gene3D" id="2.60.40.1940">
    <property type="match status" value="1"/>
</dbReference>
<dbReference type="InterPro" id="IPR011626">
    <property type="entry name" value="Alpha-macroglobulin_TED"/>
</dbReference>
<dbReference type="SUPFAM" id="SSF48239">
    <property type="entry name" value="Terpenoid cyclases/Protein prenyltransferases"/>
    <property type="match status" value="1"/>
</dbReference>
<dbReference type="Gene3D" id="2.60.40.10">
    <property type="entry name" value="Immunoglobulins"/>
    <property type="match status" value="2"/>
</dbReference>
<proteinExistence type="predicted"/>
<dbReference type="RefSeq" id="XP_030045115.1">
    <property type="nucleotide sequence ID" value="XM_030189255.1"/>
</dbReference>
<dbReference type="GO" id="GO:0004866">
    <property type="term" value="F:endopeptidase inhibitor activity"/>
    <property type="evidence" value="ECO:0007669"/>
    <property type="project" value="InterPro"/>
</dbReference>
<dbReference type="PANTHER" id="PTHR11412">
    <property type="entry name" value="MACROGLOBULIN / COMPLEMENT"/>
    <property type="match status" value="1"/>
</dbReference>
<dbReference type="InterPro" id="IPR011625">
    <property type="entry name" value="A2M_N_BRD"/>
</dbReference>
<dbReference type="InterPro" id="IPR036595">
    <property type="entry name" value="A-macroglobulin_rcpt-bd_sf"/>
</dbReference>
<feature type="signal peptide" evidence="5">
    <location>
        <begin position="1"/>
        <end position="19"/>
    </location>
</feature>
<evidence type="ECO:0000313" key="9">
    <source>
        <dbReference type="RefSeq" id="XP_030045115.1"/>
    </source>
</evidence>
<dbReference type="FunFam" id="2.60.40.690:FF:000002">
    <property type="entry name" value="Complement C4 isoform-A"/>
    <property type="match status" value="1"/>
</dbReference>
<sequence length="1698" mass="190573">MKLLLWIVWCSLLLAVSHQIPPILITAPNIIHVGVEESIAVQGSGGAQDQIMVTMHFLNQKTNLKCSKDQTVTLNEGNGFVQIKNLKITPAEMKLCGIEQLRSTKYVQLVANSPSLPGGKRVFHILLSTRRGYLFIQTDKSIYTPSQKALYRVFVLDHMMRPSSESVTISIFNAQGVQVFTKEQVVKNSIINQEVIIPDISEPGIWRITAQFTSAPESNSSAEFEVRKYVLPNFEVKILPTVPYYDLKEKNFNFSVEASYVYGERVSGVVYLRFGVTEEDGKRTFLRGMEQQVKLDEGKVQVNLSSAEVSAAMAQPLNDLKGHSLYIAATVVELATGALEEQELSTVKFVTSPYVVDLSKTKRYFVPGVPFLVVATVTHVDGSPATKIPTRMSMTITEGSSPEPQPQITDESGVVTFYVNLPGNAKSLAIEVAVAVGDSPEVSRTVVSQYTSKSGSYLSINVPYKVVKPDEPLPIDLKDITTTNVKITYFYYMVLNKGQILSMQRVERSENTRIQLPITEKMIPAFRFVAYYHLADEIVANSVWMDVVDSCHGKLLVSTDLKNNLLPGSPLKLKIETDDEASVSLAAVDSAVYILNKKNRLTPNKVFQAMNSYDLGCSVGSGKDFQSVFQDAGLAFDSGTTSSSIRKGYGCQSEPRRQKRSLYFNRLTQEKANQYNDTNQQRCCRDGMALLPRYMKRTCEQRTSRVRAGICRDTFLHCCSYASELRKKSVPIRGLGRMFADNEDEDFMDEGSVQSRTYFPESWMWKTITVKEKAIHTEYVPDSITTWEIQAVSMSVGRGICITEPMKVKVFTPFHIYLRLPYSVKRFEQLEIRPVLYNYMDADLDVKVHMEKTEGICSPATATGPKIQSVLVPAQSAIPVPFSIIPMGKLDLPVTVEARGRMGLGDRITKVLHIVREGISKLEEKTYQLDSAISRGRSLQILGEIPSNLIPDADFSMSVRISADSALETVNNSLAADGVSRLIRVPTGCAEQTMIYMAPSVYAMKYLDETEQWINLSPERKIEALKNMESGYARILTFQKADGSYGAWTHTPSSTWLTAFVAKVLSLCREYMNVDENHIRKAVTFLLSKQNSSTGEFYDPHPVYHREMQGGVGGLEGDVTLTAFVTIAVHHTLPLHKEDPGALRKSIKDATAFLQRRLLGLSRPYAIAISAYALALASHDPAAKEEAHSILMDYATEIGDLNMLYWESDSKFRLEKEQKTDRVPSASAISVEATSYALMHMLQRNDMTAANKIVRWLTEQQNYGGGFKSTQDTVVALEALSQNWIRTFTNEAVNLGVTITSPGRQTEKKILLQKSTNQVQEELQFGLGNSLNVDVEGRGKGTLTILKLYRVLQVENNTCQHLQLEVDVSGEVKYTKEIEEDYDYDYGEEPADEPLPRIQWYDLRRQRRSTAKPEKTKDKSVSYTVCLSHDAQVKLSGMAIADITMLSGFEPSFEDLNRLKDLSDRYISHYEYQYGRLLLYFDKVPVERDCISFEAIQKVPIGLLQPASATLYDFYDPDQKCTVSYSAPSKSKLVSALCSEEVCQCAEGPCPHKRKTVEVNKKDTDPRLHHACYSPRVKYGYKVMVTASAEKDAFMVYEGRISTVLQYTKDETVTEGATRYFIKRKACKMDLETGKEYLIMGEDGDTYDPSGKLQYLLQSTSWVEELLDENKCKSTRLRNVCLQAKEFMESYQNNGCMV</sequence>
<dbReference type="InterPro" id="IPR013783">
    <property type="entry name" value="Ig-like_fold"/>
</dbReference>
<evidence type="ECO:0000313" key="8">
    <source>
        <dbReference type="Proteomes" id="UP000515156"/>
    </source>
</evidence>
<dbReference type="SMART" id="SM00104">
    <property type="entry name" value="ANATO"/>
    <property type="match status" value="1"/>
</dbReference>
<dbReference type="Gene3D" id="2.40.50.120">
    <property type="match status" value="1"/>
</dbReference>
<dbReference type="KEGG" id="muo:115459431"/>
<evidence type="ECO:0000259" key="6">
    <source>
        <dbReference type="PROSITE" id="PS01178"/>
    </source>
</evidence>
<dbReference type="SUPFAM" id="SSF50242">
    <property type="entry name" value="TIMP-like"/>
    <property type="match status" value="1"/>
</dbReference>
<dbReference type="InterPro" id="IPR000020">
    <property type="entry name" value="Anaphylatoxin/fibulin"/>
</dbReference>
<dbReference type="InterPro" id="IPR001134">
    <property type="entry name" value="Netrin_domain"/>
</dbReference>
<organism evidence="8 9">
    <name type="scientific">Microcaecilia unicolor</name>
    <dbReference type="NCBI Taxonomy" id="1415580"/>
    <lineage>
        <taxon>Eukaryota</taxon>
        <taxon>Metazoa</taxon>
        <taxon>Chordata</taxon>
        <taxon>Craniata</taxon>
        <taxon>Vertebrata</taxon>
        <taxon>Euteleostomi</taxon>
        <taxon>Amphibia</taxon>
        <taxon>Gymnophiona</taxon>
        <taxon>Siphonopidae</taxon>
        <taxon>Microcaecilia</taxon>
    </lineage>
</organism>
<dbReference type="Pfam" id="PF00207">
    <property type="entry name" value="A2M"/>
    <property type="match status" value="1"/>
</dbReference>
<dbReference type="Gene3D" id="6.20.50.160">
    <property type="match status" value="1"/>
</dbReference>
<dbReference type="InterPro" id="IPR019742">
    <property type="entry name" value="MacrogloblnA2_CS"/>
</dbReference>
<feature type="domain" description="Anaphylatoxin-like" evidence="6">
    <location>
        <begin position="683"/>
        <end position="719"/>
    </location>
</feature>
<feature type="domain" description="NTR" evidence="7">
    <location>
        <begin position="1550"/>
        <end position="1696"/>
    </location>
</feature>
<dbReference type="Proteomes" id="UP000515156">
    <property type="component" value="Unplaced"/>
</dbReference>
<dbReference type="InterPro" id="IPR002890">
    <property type="entry name" value="MG2"/>
</dbReference>
<evidence type="ECO:0000256" key="4">
    <source>
        <dbReference type="ARBA" id="ARBA00023157"/>
    </source>
</evidence>
<dbReference type="InParanoid" id="A0A6P7X3J2"/>
<dbReference type="CDD" id="cd02896">
    <property type="entry name" value="complement_C3_C4_C5"/>
    <property type="match status" value="1"/>
</dbReference>
<dbReference type="PROSITE" id="PS50189">
    <property type="entry name" value="NTR"/>
    <property type="match status" value="1"/>
</dbReference>
<dbReference type="InterPro" id="IPR050473">
    <property type="entry name" value="A2M/Complement_sys"/>
</dbReference>
<dbReference type="SUPFAM" id="SSF49410">
    <property type="entry name" value="Alpha-macroglobulin receptor domain"/>
    <property type="match status" value="1"/>
</dbReference>
<gene>
    <name evidence="9" type="primary">LOC115459431</name>
</gene>
<dbReference type="GO" id="GO:0005615">
    <property type="term" value="C:extracellular space"/>
    <property type="evidence" value="ECO:0007669"/>
    <property type="project" value="InterPro"/>
</dbReference>
<dbReference type="FunFam" id="2.60.40.10:FF:000155">
    <property type="entry name" value="complement C3 isoform X1"/>
    <property type="match status" value="1"/>
</dbReference>
<dbReference type="Pfam" id="PF07677">
    <property type="entry name" value="A2M_recep"/>
    <property type="match status" value="1"/>
</dbReference>
<dbReference type="InterPro" id="IPR018933">
    <property type="entry name" value="Netrin_module_non-TIMP"/>
</dbReference>
<dbReference type="Gene3D" id="2.60.40.1930">
    <property type="match status" value="3"/>
</dbReference>
<accession>A0A6P7X3J2</accession>
<evidence type="ECO:0000256" key="1">
    <source>
        <dbReference type="ARBA" id="ARBA00004613"/>
    </source>
</evidence>
<dbReference type="InterPro" id="IPR040839">
    <property type="entry name" value="MG4"/>
</dbReference>
<keyword evidence="8" id="KW-1185">Reference proteome</keyword>
<dbReference type="InterPro" id="IPR008993">
    <property type="entry name" value="TIMP-like_OB-fold"/>
</dbReference>
<dbReference type="InterPro" id="IPR054587">
    <property type="entry name" value="CO4A-B_CUB_C"/>
</dbReference>
<dbReference type="Gene3D" id="2.60.120.1540">
    <property type="match status" value="2"/>
</dbReference>
<dbReference type="Pfam" id="PF01759">
    <property type="entry name" value="NTR"/>
    <property type="match status" value="1"/>
</dbReference>
<evidence type="ECO:0000256" key="2">
    <source>
        <dbReference type="ARBA" id="ARBA00022525"/>
    </source>
</evidence>
<dbReference type="Pfam" id="PF22661">
    <property type="entry name" value="CO4A-B_CUB_C"/>
    <property type="match status" value="1"/>
</dbReference>
<dbReference type="Gene3D" id="1.50.10.20">
    <property type="match status" value="1"/>
</dbReference>
<dbReference type="SUPFAM" id="SSF47686">
    <property type="entry name" value="Anaphylotoxins (complement system)"/>
    <property type="match status" value="1"/>
</dbReference>
<dbReference type="Gene3D" id="2.60.40.690">
    <property type="entry name" value="Alpha-macroglobulin, receptor-binding domain"/>
    <property type="match status" value="1"/>
</dbReference>
<dbReference type="Pfam" id="PF07678">
    <property type="entry name" value="TED_complement"/>
    <property type="match status" value="1"/>
</dbReference>
<dbReference type="Pfam" id="PF17791">
    <property type="entry name" value="MG3"/>
    <property type="match status" value="1"/>
</dbReference>
<evidence type="ECO:0000256" key="3">
    <source>
        <dbReference type="ARBA" id="ARBA00022966"/>
    </source>
</evidence>
<dbReference type="Pfam" id="PF01821">
    <property type="entry name" value="ANATO"/>
    <property type="match status" value="1"/>
</dbReference>
<dbReference type="InterPro" id="IPR001599">
    <property type="entry name" value="Macroglobln_a2"/>
</dbReference>
<dbReference type="SMART" id="SM01359">
    <property type="entry name" value="A2M_N_2"/>
    <property type="match status" value="1"/>
</dbReference>
<feature type="chain" id="PRO_5027665218" evidence="5">
    <location>
        <begin position="20"/>
        <end position="1698"/>
    </location>
</feature>
<dbReference type="PANTHER" id="PTHR11412:SF86">
    <property type="entry name" value="COMPLEMENT C4-A-RELATED"/>
    <property type="match status" value="1"/>
</dbReference>
<reference evidence="9" key="1">
    <citation type="submission" date="2025-08" db="UniProtKB">
        <authorList>
            <consortium name="RefSeq"/>
        </authorList>
    </citation>
    <scope>IDENTIFICATION</scope>
</reference>
<dbReference type="Pfam" id="PF01835">
    <property type="entry name" value="MG2"/>
    <property type="match status" value="1"/>
</dbReference>
<dbReference type="SMART" id="SM01361">
    <property type="entry name" value="A2M_recep"/>
    <property type="match status" value="1"/>
</dbReference>
<dbReference type="Gene3D" id="1.20.91.20">
    <property type="entry name" value="Anaphylotoxins (complement system)"/>
    <property type="match status" value="1"/>
</dbReference>
<dbReference type="Pfam" id="PF17789">
    <property type="entry name" value="MG4"/>
    <property type="match status" value="1"/>
</dbReference>
<comment type="subcellular location">
    <subcellularLocation>
        <location evidence="1">Secreted</location>
    </subcellularLocation>
</comment>
<dbReference type="SMART" id="SM01419">
    <property type="entry name" value="Thiol-ester_cl"/>
    <property type="match status" value="1"/>
</dbReference>
<keyword evidence="3" id="KW-0882">Thioester bond</keyword>
<dbReference type="OrthoDB" id="6359008at2759"/>